<dbReference type="Proteomes" id="UP001050691">
    <property type="component" value="Unassembled WGS sequence"/>
</dbReference>
<sequence>MSTSTQRITRFPLEILFLTIDAINDRNDLLSFALTCRSQVWTKLDRTALQKLSIRVKANLNTKSHQSVQANWVGNVLSDTPKLTHLSLTIQYSALNVILLDYTWPNLENLIINNHNILPTPVVLQPPSNLTDFFKRHPKLTTLSLPYNVYPPSTSPYITVECLPKLESFFYDGNLQFPLSLVLSPASARRLHHLSIRDNAVALGKNPKILDIYKELTSLQTFCFTLNPLAISYDNTNLNQILEVLAMHANELQKIHLPTFGIRLEKHYSAMLSILKRFPKLTHLSGAWTYNIRGHDTLLQELYQCRRLEYAINLRRDNTPRVFQLIREFVHEDKDKRWLVKVVSGKSPDFNRRAWGK</sequence>
<evidence type="ECO:0008006" key="3">
    <source>
        <dbReference type="Google" id="ProtNLM"/>
    </source>
</evidence>
<gene>
    <name evidence="1" type="ORF">Clacol_007121</name>
</gene>
<dbReference type="Gene3D" id="3.80.10.10">
    <property type="entry name" value="Ribonuclease Inhibitor"/>
    <property type="match status" value="1"/>
</dbReference>
<keyword evidence="2" id="KW-1185">Reference proteome</keyword>
<protein>
    <recommendedName>
        <fullName evidence="3">F-box domain-containing protein</fullName>
    </recommendedName>
</protein>
<proteinExistence type="predicted"/>
<dbReference type="EMBL" id="BPWL01000008">
    <property type="protein sequence ID" value="GJJ12875.1"/>
    <property type="molecule type" value="Genomic_DNA"/>
</dbReference>
<comment type="caution">
    <text evidence="1">The sequence shown here is derived from an EMBL/GenBank/DDBJ whole genome shotgun (WGS) entry which is preliminary data.</text>
</comment>
<reference evidence="1" key="1">
    <citation type="submission" date="2021-10" db="EMBL/GenBank/DDBJ databases">
        <title>De novo Genome Assembly of Clathrus columnatus (Basidiomycota, Fungi) Using Illumina and Nanopore Sequence Data.</title>
        <authorList>
            <person name="Ogiso-Tanaka E."/>
            <person name="Itagaki H."/>
            <person name="Hosoya T."/>
            <person name="Hosaka K."/>
        </authorList>
    </citation>
    <scope>NUCLEOTIDE SEQUENCE</scope>
    <source>
        <strain evidence="1">MO-923</strain>
    </source>
</reference>
<accession>A0AAV5AJ45</accession>
<dbReference type="SUPFAM" id="SSF52047">
    <property type="entry name" value="RNI-like"/>
    <property type="match status" value="1"/>
</dbReference>
<evidence type="ECO:0000313" key="1">
    <source>
        <dbReference type="EMBL" id="GJJ12875.1"/>
    </source>
</evidence>
<dbReference type="AlphaFoldDB" id="A0AAV5AJ45"/>
<evidence type="ECO:0000313" key="2">
    <source>
        <dbReference type="Proteomes" id="UP001050691"/>
    </source>
</evidence>
<organism evidence="1 2">
    <name type="scientific">Clathrus columnatus</name>
    <dbReference type="NCBI Taxonomy" id="1419009"/>
    <lineage>
        <taxon>Eukaryota</taxon>
        <taxon>Fungi</taxon>
        <taxon>Dikarya</taxon>
        <taxon>Basidiomycota</taxon>
        <taxon>Agaricomycotina</taxon>
        <taxon>Agaricomycetes</taxon>
        <taxon>Phallomycetidae</taxon>
        <taxon>Phallales</taxon>
        <taxon>Clathraceae</taxon>
        <taxon>Clathrus</taxon>
    </lineage>
</organism>
<dbReference type="InterPro" id="IPR032675">
    <property type="entry name" value="LRR_dom_sf"/>
</dbReference>
<name>A0AAV5AJ45_9AGAM</name>